<organism evidence="2 3">
    <name type="scientific">Candidatus Coatesbacteria bacterium RBG_13_66_14</name>
    <dbReference type="NCBI Taxonomy" id="1817816"/>
    <lineage>
        <taxon>Bacteria</taxon>
        <taxon>Candidatus Coatesiibacteriota</taxon>
    </lineage>
</organism>
<evidence type="ECO:0000259" key="1">
    <source>
        <dbReference type="Pfam" id="PF01593"/>
    </source>
</evidence>
<dbReference type="SUPFAM" id="SSF51905">
    <property type="entry name" value="FAD/NAD(P)-binding domain"/>
    <property type="match status" value="1"/>
</dbReference>
<evidence type="ECO:0000313" key="3">
    <source>
        <dbReference type="Proteomes" id="UP000177187"/>
    </source>
</evidence>
<sequence>DEPSFEDWVVNRFGRTLYDLYFKPYTEKLWGVPTREISPDWASQRISLVSLFDVLKRLLKKGSGDDPRTYAREFLYPEAGIGELPRRLAARTVSRGTEMRLNAEAVSLRVKGGTFEVEVRKAGGGSYRESGSAVVSTVPLAELVRIIEPRPGAGVLRATRGLRSRAVVFLHLALEGETPSDNHWIYFPEPGYTFNRISEPGNFSPKLTPPGRAALTAEVSCDVGDRFWRMGREEICRDAYRGLASVELLKKPPLAYAVSYQPHAYPLYDRGYGGRFEACLGHVNRHPGLLTTGRQGLFRYGNMDHAVVMGRKAALSIMGKMDREEAQAVGMTPEYFG</sequence>
<feature type="domain" description="Amine oxidase" evidence="1">
    <location>
        <begin position="70"/>
        <end position="306"/>
    </location>
</feature>
<dbReference type="GO" id="GO:0050660">
    <property type="term" value="F:flavin adenine dinucleotide binding"/>
    <property type="evidence" value="ECO:0007669"/>
    <property type="project" value="TreeGrafter"/>
</dbReference>
<proteinExistence type="predicted"/>
<evidence type="ECO:0000313" key="2">
    <source>
        <dbReference type="EMBL" id="OGD76872.1"/>
    </source>
</evidence>
<dbReference type="STRING" id="1817816.A2Y64_03315"/>
<protein>
    <recommendedName>
        <fullName evidence="1">Amine oxidase domain-containing protein</fullName>
    </recommendedName>
</protein>
<dbReference type="EMBL" id="MFAF01000057">
    <property type="protein sequence ID" value="OGD76872.1"/>
    <property type="molecule type" value="Genomic_DNA"/>
</dbReference>
<dbReference type="PANTHER" id="PTHR21197:SF0">
    <property type="entry name" value="UDP-GALACTOPYRANOSE MUTASE"/>
    <property type="match status" value="1"/>
</dbReference>
<dbReference type="PANTHER" id="PTHR21197">
    <property type="entry name" value="UDP-GALACTOPYRANOSE MUTASE"/>
    <property type="match status" value="1"/>
</dbReference>
<dbReference type="GO" id="GO:0016491">
    <property type="term" value="F:oxidoreductase activity"/>
    <property type="evidence" value="ECO:0007669"/>
    <property type="project" value="InterPro"/>
</dbReference>
<dbReference type="Pfam" id="PF01593">
    <property type="entry name" value="Amino_oxidase"/>
    <property type="match status" value="1"/>
</dbReference>
<dbReference type="Gene3D" id="3.50.50.60">
    <property type="entry name" value="FAD/NAD(P)-binding domain"/>
    <property type="match status" value="1"/>
</dbReference>
<dbReference type="InterPro" id="IPR036188">
    <property type="entry name" value="FAD/NAD-bd_sf"/>
</dbReference>
<dbReference type="Proteomes" id="UP000177187">
    <property type="component" value="Unassembled WGS sequence"/>
</dbReference>
<dbReference type="InterPro" id="IPR002937">
    <property type="entry name" value="Amino_oxidase"/>
</dbReference>
<feature type="non-terminal residue" evidence="2">
    <location>
        <position position="1"/>
    </location>
</feature>
<comment type="caution">
    <text evidence="2">The sequence shown here is derived from an EMBL/GenBank/DDBJ whole genome shotgun (WGS) entry which is preliminary data.</text>
</comment>
<dbReference type="GO" id="GO:0005829">
    <property type="term" value="C:cytosol"/>
    <property type="evidence" value="ECO:0007669"/>
    <property type="project" value="TreeGrafter"/>
</dbReference>
<dbReference type="GO" id="GO:0008767">
    <property type="term" value="F:UDP-galactopyranose mutase activity"/>
    <property type="evidence" value="ECO:0007669"/>
    <property type="project" value="TreeGrafter"/>
</dbReference>
<name>A0A1F5FB96_9BACT</name>
<gene>
    <name evidence="2" type="ORF">A2Y64_03315</name>
</gene>
<dbReference type="AlphaFoldDB" id="A0A1F5FB96"/>
<reference evidence="2 3" key="1">
    <citation type="journal article" date="2016" name="Nat. Commun.">
        <title>Thousands of microbial genomes shed light on interconnected biogeochemical processes in an aquifer system.</title>
        <authorList>
            <person name="Anantharaman K."/>
            <person name="Brown C.T."/>
            <person name="Hug L.A."/>
            <person name="Sharon I."/>
            <person name="Castelle C.J."/>
            <person name="Probst A.J."/>
            <person name="Thomas B.C."/>
            <person name="Singh A."/>
            <person name="Wilkins M.J."/>
            <person name="Karaoz U."/>
            <person name="Brodie E.L."/>
            <person name="Williams K.H."/>
            <person name="Hubbard S.S."/>
            <person name="Banfield J.F."/>
        </authorList>
    </citation>
    <scope>NUCLEOTIDE SEQUENCE [LARGE SCALE GENOMIC DNA]</scope>
</reference>
<accession>A0A1F5FB96</accession>